<dbReference type="STRING" id="313367.JSE7799_00417"/>
<dbReference type="RefSeq" id="WP_055662124.1">
    <property type="nucleotide sequence ID" value="NZ_CYPR01000019.1"/>
</dbReference>
<dbReference type="EMBL" id="CYPR01000019">
    <property type="protein sequence ID" value="CUH17947.1"/>
    <property type="molecule type" value="Genomic_DNA"/>
</dbReference>
<protein>
    <submittedName>
        <fullName evidence="1">Uncharacterized protein</fullName>
    </submittedName>
</protein>
<dbReference type="OrthoDB" id="6198191at2"/>
<evidence type="ECO:0000313" key="2">
    <source>
        <dbReference type="Proteomes" id="UP000049455"/>
    </source>
</evidence>
<dbReference type="Proteomes" id="UP000049455">
    <property type="component" value="Unassembled WGS sequence"/>
</dbReference>
<accession>A0A0M7B7B9</accession>
<dbReference type="AlphaFoldDB" id="A0A0M7B7B9"/>
<keyword evidence="2" id="KW-1185">Reference proteome</keyword>
<name>A0A0M7B7B9_9RHOB</name>
<reference evidence="1 2" key="1">
    <citation type="submission" date="2015-09" db="EMBL/GenBank/DDBJ databases">
        <authorList>
            <person name="Jackson K.R."/>
            <person name="Lunt B.L."/>
            <person name="Fisher J.N.B."/>
            <person name="Gardner A.V."/>
            <person name="Bailey M.E."/>
            <person name="Deus L.M."/>
            <person name="Earl A.S."/>
            <person name="Gibby P.D."/>
            <person name="Hartmann K.A."/>
            <person name="Liu J.E."/>
            <person name="Manci A.M."/>
            <person name="Nielsen D.A."/>
            <person name="Solomon M.B."/>
            <person name="Breakwell D.P."/>
            <person name="Burnett S.H."/>
            <person name="Grose J.H."/>
        </authorList>
    </citation>
    <scope>NUCLEOTIDE SEQUENCE [LARGE SCALE GENOMIC DNA]</scope>
    <source>
        <strain evidence="1 2">CECT 7799</strain>
    </source>
</reference>
<organism evidence="1 2">
    <name type="scientific">Jannaschia seosinensis</name>
    <dbReference type="NCBI Taxonomy" id="313367"/>
    <lineage>
        <taxon>Bacteria</taxon>
        <taxon>Pseudomonadati</taxon>
        <taxon>Pseudomonadota</taxon>
        <taxon>Alphaproteobacteria</taxon>
        <taxon>Rhodobacterales</taxon>
        <taxon>Roseobacteraceae</taxon>
        <taxon>Jannaschia</taxon>
    </lineage>
</organism>
<sequence length="90" mass="10118">MTTRLNPITTPRHELRAEKTQRNKQAALDAFIAKKAEIDAMLARLQGLSDEHFNAHPDEINWGHVGTLEHYASLLKRITDSAFGEGEHAD</sequence>
<gene>
    <name evidence="1" type="ORF">JSE7799_00417</name>
</gene>
<evidence type="ECO:0000313" key="1">
    <source>
        <dbReference type="EMBL" id="CUH17947.1"/>
    </source>
</evidence>
<proteinExistence type="predicted"/>